<dbReference type="PANTHER" id="PTHR43133">
    <property type="entry name" value="RNA POLYMERASE ECF-TYPE SIGMA FACTO"/>
    <property type="match status" value="1"/>
</dbReference>
<evidence type="ECO:0000313" key="8">
    <source>
        <dbReference type="Proteomes" id="UP000316921"/>
    </source>
</evidence>
<dbReference type="InterPro" id="IPR014284">
    <property type="entry name" value="RNA_pol_sigma-70_dom"/>
</dbReference>
<organism evidence="7 8">
    <name type="scientific">Engelhardtia mirabilis</name>
    <dbReference type="NCBI Taxonomy" id="2528011"/>
    <lineage>
        <taxon>Bacteria</taxon>
        <taxon>Pseudomonadati</taxon>
        <taxon>Planctomycetota</taxon>
        <taxon>Planctomycetia</taxon>
        <taxon>Planctomycetia incertae sedis</taxon>
        <taxon>Engelhardtia</taxon>
    </lineage>
</organism>
<dbReference type="EMBL" id="CP036287">
    <property type="protein sequence ID" value="QDU65698.1"/>
    <property type="molecule type" value="Genomic_DNA"/>
</dbReference>
<dbReference type="Proteomes" id="UP000316921">
    <property type="component" value="Chromosome"/>
</dbReference>
<dbReference type="InterPro" id="IPR036388">
    <property type="entry name" value="WH-like_DNA-bd_sf"/>
</dbReference>
<name>A0A518BFE2_9BACT</name>
<feature type="region of interest" description="Disordered" evidence="5">
    <location>
        <begin position="70"/>
        <end position="94"/>
    </location>
</feature>
<dbReference type="KEGG" id="pbap:Pla133_07630"/>
<evidence type="ECO:0000259" key="6">
    <source>
        <dbReference type="Pfam" id="PF08281"/>
    </source>
</evidence>
<dbReference type="InterPro" id="IPR039425">
    <property type="entry name" value="RNA_pol_sigma-70-like"/>
</dbReference>
<keyword evidence="4" id="KW-0804">Transcription</keyword>
<dbReference type="SUPFAM" id="SSF88659">
    <property type="entry name" value="Sigma3 and sigma4 domains of RNA polymerase sigma factors"/>
    <property type="match status" value="1"/>
</dbReference>
<keyword evidence="2" id="KW-0805">Transcription regulation</keyword>
<protein>
    <submittedName>
        <fullName evidence="7">ECF RNA polymerase sigma factor SigW</fullName>
    </submittedName>
</protein>
<comment type="similarity">
    <text evidence="1">Belongs to the sigma-70 factor family. ECF subfamily.</text>
</comment>
<evidence type="ECO:0000313" key="7">
    <source>
        <dbReference type="EMBL" id="QDU65698.1"/>
    </source>
</evidence>
<dbReference type="InterPro" id="IPR013249">
    <property type="entry name" value="RNA_pol_sigma70_r4_t2"/>
</dbReference>
<dbReference type="CDD" id="cd06171">
    <property type="entry name" value="Sigma70_r4"/>
    <property type="match status" value="1"/>
</dbReference>
<evidence type="ECO:0000256" key="5">
    <source>
        <dbReference type="SAM" id="MobiDB-lite"/>
    </source>
</evidence>
<feature type="domain" description="RNA polymerase sigma factor 70 region 4 type 2" evidence="6">
    <location>
        <begin position="106"/>
        <end position="157"/>
    </location>
</feature>
<evidence type="ECO:0000256" key="3">
    <source>
        <dbReference type="ARBA" id="ARBA00023082"/>
    </source>
</evidence>
<dbReference type="SUPFAM" id="SSF49464">
    <property type="entry name" value="Carboxypeptidase regulatory domain-like"/>
    <property type="match status" value="1"/>
</dbReference>
<keyword evidence="8" id="KW-1185">Reference proteome</keyword>
<accession>A0A518BFE2</accession>
<feature type="compositionally biased region" description="Basic and acidic residues" evidence="5">
    <location>
        <begin position="71"/>
        <end position="94"/>
    </location>
</feature>
<keyword evidence="3" id="KW-0731">Sigma factor</keyword>
<dbReference type="Pfam" id="PF08281">
    <property type="entry name" value="Sigma70_r4_2"/>
    <property type="match status" value="1"/>
</dbReference>
<gene>
    <name evidence="7" type="primary">sigW_7</name>
    <name evidence="7" type="ORF">Pla133_07630</name>
</gene>
<dbReference type="GO" id="GO:0016987">
    <property type="term" value="F:sigma factor activity"/>
    <property type="evidence" value="ECO:0007669"/>
    <property type="project" value="UniProtKB-KW"/>
</dbReference>
<evidence type="ECO:0000256" key="1">
    <source>
        <dbReference type="ARBA" id="ARBA00010641"/>
    </source>
</evidence>
<proteinExistence type="inferred from homology"/>
<dbReference type="PANTHER" id="PTHR43133:SF62">
    <property type="entry name" value="RNA POLYMERASE SIGMA FACTOR SIGZ"/>
    <property type="match status" value="1"/>
</dbReference>
<dbReference type="NCBIfam" id="TIGR02937">
    <property type="entry name" value="sigma70-ECF"/>
    <property type="match status" value="1"/>
</dbReference>
<dbReference type="SUPFAM" id="SSF88946">
    <property type="entry name" value="Sigma2 domain of RNA polymerase sigma factors"/>
    <property type="match status" value="1"/>
</dbReference>
<dbReference type="GO" id="GO:0003677">
    <property type="term" value="F:DNA binding"/>
    <property type="evidence" value="ECO:0007669"/>
    <property type="project" value="InterPro"/>
</dbReference>
<dbReference type="GO" id="GO:0006352">
    <property type="term" value="P:DNA-templated transcription initiation"/>
    <property type="evidence" value="ECO:0007669"/>
    <property type="project" value="InterPro"/>
</dbReference>
<dbReference type="InterPro" id="IPR013324">
    <property type="entry name" value="RNA_pol_sigma_r3/r4-like"/>
</dbReference>
<sequence>MAEPMAQPDFERLLEQRTWLGELCRGLVGGADGEALADDTLTTAWQRPPNSRGPLRPWLATVARRLAASRRRAEGRRSRREQAAARAERTGDLTAEASERAELAERVAAQVRALPEPYRSVVLLRYFEDLSPKQIGARLDRPAGTVRSQLARGLEQLRERLDAADPRGRGGWFPLALALADRPTPLPPLAPSTAALGGLAAMKTAAAVIALASVAVLAYVTVRPDPAAGPAAAEPQAEVGTAARLHEPSPIAADGLTAEPLASAGRRDVLPESLAAPAADVEIAASENTSTVFVRAVDASGVGLPGATLVETKDNGEPQGSATLGEADGSIALELALSGERRVAQLVLTAPGRERARIETLIRAGEEHRLGAVTLALGGWVAGRVQLERGGEVRGGRAILAPVASGDPLLASGKIPDQRTWRGRADVGADGSFRIDQIGPGWWRVWAKAEGCEWTASEVFEIVEGGGRGDLRLTLTARDDSHRIAGRVVGPDGAPVPSAKLSVRCQTPNYVTESTQSAGPDGRFELTLREQVPHDLGFVDPEGLLAPVFMEQVAPGTVDLVVRLVAPEPLVLEVSGRNEPLAAYSYEIRDAASMNRLIVGSVDEDTPRPVTLSLPTRRFVIEIEAAGYVVESHGSFEPQDLHGRLPLVLTPAARISGRVLAEGRPVAGATVLLAPLVSERRLLMSNGFRTRYRTSDSKHSITDVDGNFDLPLQREGEQVFVVTAAGFAQTEVGPYDFAHGRDVDDLVLEPQRSGRIEGRVLLPAGADGEGLILGLNSGDGSPRTLRAGPGGRYEIEDLAPGWWQLQLREEEILPNRSVVAMAELDEPIPYEGDLWVRPGETTVYDVDLRDRGPCLVSGQLTGADFSGWSASLGTSTAWFGEAFEQENTGLSADGGFELQVPFDGPYTLTLTAPGGTDSLVVTEMLELEAGDTDWELDLPLGAIEGVGSAALHEGTRKVRAKWSSPTSGAKASIPIVADADGSFRLARVPAGSVSIEELEVGVGDARWRSLQRVELGAGETLRVDLP</sequence>
<evidence type="ECO:0000256" key="2">
    <source>
        <dbReference type="ARBA" id="ARBA00023015"/>
    </source>
</evidence>
<dbReference type="Gene3D" id="1.10.1740.10">
    <property type="match status" value="1"/>
</dbReference>
<dbReference type="Gene3D" id="1.10.10.10">
    <property type="entry name" value="Winged helix-like DNA-binding domain superfamily/Winged helix DNA-binding domain"/>
    <property type="match status" value="1"/>
</dbReference>
<dbReference type="InterPro" id="IPR013325">
    <property type="entry name" value="RNA_pol_sigma_r2"/>
</dbReference>
<reference evidence="7 8" key="1">
    <citation type="submission" date="2019-02" db="EMBL/GenBank/DDBJ databases">
        <title>Deep-cultivation of Planctomycetes and their phenomic and genomic characterization uncovers novel biology.</title>
        <authorList>
            <person name="Wiegand S."/>
            <person name="Jogler M."/>
            <person name="Boedeker C."/>
            <person name="Pinto D."/>
            <person name="Vollmers J."/>
            <person name="Rivas-Marin E."/>
            <person name="Kohn T."/>
            <person name="Peeters S.H."/>
            <person name="Heuer A."/>
            <person name="Rast P."/>
            <person name="Oberbeckmann S."/>
            <person name="Bunk B."/>
            <person name="Jeske O."/>
            <person name="Meyerdierks A."/>
            <person name="Storesund J.E."/>
            <person name="Kallscheuer N."/>
            <person name="Luecker S."/>
            <person name="Lage O.M."/>
            <person name="Pohl T."/>
            <person name="Merkel B.J."/>
            <person name="Hornburger P."/>
            <person name="Mueller R.-W."/>
            <person name="Bruemmer F."/>
            <person name="Labrenz M."/>
            <person name="Spormann A.M."/>
            <person name="Op den Camp H."/>
            <person name="Overmann J."/>
            <person name="Amann R."/>
            <person name="Jetten M.S.M."/>
            <person name="Mascher T."/>
            <person name="Medema M.H."/>
            <person name="Devos D.P."/>
            <person name="Kaster A.-K."/>
            <person name="Ovreas L."/>
            <person name="Rohde M."/>
            <person name="Galperin M.Y."/>
            <person name="Jogler C."/>
        </authorList>
    </citation>
    <scope>NUCLEOTIDE SEQUENCE [LARGE SCALE GENOMIC DNA]</scope>
    <source>
        <strain evidence="7 8">Pla133</strain>
    </source>
</reference>
<dbReference type="InterPro" id="IPR008969">
    <property type="entry name" value="CarboxyPept-like_regulatory"/>
</dbReference>
<dbReference type="AlphaFoldDB" id="A0A518BFE2"/>
<evidence type="ECO:0000256" key="4">
    <source>
        <dbReference type="ARBA" id="ARBA00023163"/>
    </source>
</evidence>